<dbReference type="PANTHER" id="PTHR30146:SF148">
    <property type="entry name" value="HTH-TYPE TRANSCRIPTIONAL REPRESSOR PURR-RELATED"/>
    <property type="match status" value="1"/>
</dbReference>
<keyword evidence="1" id="KW-0678">Repressor</keyword>
<evidence type="ECO:0000313" key="7">
    <source>
        <dbReference type="Proteomes" id="UP000664357"/>
    </source>
</evidence>
<dbReference type="PANTHER" id="PTHR30146">
    <property type="entry name" value="LACI-RELATED TRANSCRIPTIONAL REPRESSOR"/>
    <property type="match status" value="1"/>
</dbReference>
<dbReference type="InterPro" id="IPR010982">
    <property type="entry name" value="Lambda_DNA-bd_dom_sf"/>
</dbReference>
<gene>
    <name evidence="6" type="ORF">JZO67_003378</name>
</gene>
<comment type="caution">
    <text evidence="6">The sequence shown here is derived from an EMBL/GenBank/DDBJ whole genome shotgun (WGS) entry which is preliminary data.</text>
</comment>
<feature type="domain" description="HTH lacI-type" evidence="5">
    <location>
        <begin position="5"/>
        <end position="60"/>
    </location>
</feature>
<dbReference type="Proteomes" id="UP000664357">
    <property type="component" value="Unassembled WGS sequence"/>
</dbReference>
<dbReference type="InterPro" id="IPR046335">
    <property type="entry name" value="LacI/GalR-like_sensor"/>
</dbReference>
<sequence length="335" mass="36744">MGKKATIKDVARFSGVSIATVSLVLNGNAHKFSPATVAKVIEAKKELNYSPNYFAQRMVIKGSKTIGVMLSDIANPFFGQLMTGVEKALYQENFVTVLCNANFDMTKEHDYLEELMRRGVDGFIIATPVISNKALCEMLHGNNHPFIVIDQNRTEGAIDSVVSDDFEGGRLAAEHLLGLGHKQLAIVMPVEGPENLQNRLRGFRAACKNQVETVTILDTSMNKSGGYAVAKQVVETKATGVFAINDETAFGLYRGLEDLGKSIPEDYSVIGYDDVEMCEYVTPRLTTIAQPIEELGEAAAQLLMKRIKEPDKEAEDISLPVTLIERHSTRVLSGK</sequence>
<dbReference type="EMBL" id="JAFREL020000003">
    <property type="protein sequence ID" value="MEO1771398.1"/>
    <property type="molecule type" value="Genomic_DNA"/>
</dbReference>
<dbReference type="PRINTS" id="PR00036">
    <property type="entry name" value="HTHLACI"/>
</dbReference>
<protein>
    <submittedName>
        <fullName evidence="6">LacI family transcriptional regulator</fullName>
    </submittedName>
</protein>
<evidence type="ECO:0000313" key="6">
    <source>
        <dbReference type="EMBL" id="MEO1771398.1"/>
    </source>
</evidence>
<evidence type="ECO:0000259" key="5">
    <source>
        <dbReference type="PROSITE" id="PS50932"/>
    </source>
</evidence>
<keyword evidence="7" id="KW-1185">Reference proteome</keyword>
<dbReference type="CDD" id="cd01392">
    <property type="entry name" value="HTH_LacI"/>
    <property type="match status" value="1"/>
</dbReference>
<evidence type="ECO:0000256" key="4">
    <source>
        <dbReference type="ARBA" id="ARBA00023163"/>
    </source>
</evidence>
<dbReference type="InterPro" id="IPR000843">
    <property type="entry name" value="HTH_LacI"/>
</dbReference>
<dbReference type="Gene3D" id="1.10.260.40">
    <property type="entry name" value="lambda repressor-like DNA-binding domains"/>
    <property type="match status" value="1"/>
</dbReference>
<dbReference type="Pfam" id="PF13377">
    <property type="entry name" value="Peripla_BP_3"/>
    <property type="match status" value="1"/>
</dbReference>
<evidence type="ECO:0000256" key="3">
    <source>
        <dbReference type="ARBA" id="ARBA00023125"/>
    </source>
</evidence>
<dbReference type="SUPFAM" id="SSF47413">
    <property type="entry name" value="lambda repressor-like DNA-binding domains"/>
    <property type="match status" value="1"/>
</dbReference>
<dbReference type="InterPro" id="IPR028082">
    <property type="entry name" value="Peripla_BP_I"/>
</dbReference>
<dbReference type="PROSITE" id="PS00356">
    <property type="entry name" value="HTH_LACI_1"/>
    <property type="match status" value="1"/>
</dbReference>
<dbReference type="SUPFAM" id="SSF53822">
    <property type="entry name" value="Periplasmic binding protein-like I"/>
    <property type="match status" value="1"/>
</dbReference>
<dbReference type="NCBIfam" id="NF047341">
    <property type="entry name" value="lactose_RbsR"/>
    <property type="match status" value="1"/>
</dbReference>
<name>A0ABV0ERX5_9ENTE</name>
<organism evidence="6 7">
    <name type="scientific">Candidatus Enterococcus ferrettii</name>
    <dbReference type="NCBI Taxonomy" id="2815324"/>
    <lineage>
        <taxon>Bacteria</taxon>
        <taxon>Bacillati</taxon>
        <taxon>Bacillota</taxon>
        <taxon>Bacilli</taxon>
        <taxon>Lactobacillales</taxon>
        <taxon>Enterococcaceae</taxon>
        <taxon>Enterococcus</taxon>
    </lineage>
</organism>
<dbReference type="PROSITE" id="PS50932">
    <property type="entry name" value="HTH_LACI_2"/>
    <property type="match status" value="1"/>
</dbReference>
<dbReference type="Gene3D" id="3.40.50.2300">
    <property type="match status" value="2"/>
</dbReference>
<dbReference type="Pfam" id="PF00356">
    <property type="entry name" value="LacI"/>
    <property type="match status" value="1"/>
</dbReference>
<keyword evidence="2" id="KW-0805">Transcription regulation</keyword>
<proteinExistence type="predicted"/>
<evidence type="ECO:0000256" key="2">
    <source>
        <dbReference type="ARBA" id="ARBA00023015"/>
    </source>
</evidence>
<keyword evidence="4" id="KW-0804">Transcription</keyword>
<evidence type="ECO:0000256" key="1">
    <source>
        <dbReference type="ARBA" id="ARBA00022491"/>
    </source>
</evidence>
<reference evidence="6 7" key="1">
    <citation type="submission" date="2024-02" db="EMBL/GenBank/DDBJ databases">
        <title>The Genome Sequence of Enterococcus sp. DIV0159.</title>
        <authorList>
            <person name="Earl A."/>
            <person name="Manson A."/>
            <person name="Gilmore M."/>
            <person name="Sanders J."/>
            <person name="Shea T."/>
            <person name="Howe W."/>
            <person name="Livny J."/>
            <person name="Cuomo C."/>
            <person name="Neafsey D."/>
            <person name="Birren B."/>
        </authorList>
    </citation>
    <scope>NUCLEOTIDE SEQUENCE [LARGE SCALE GENOMIC DNA]</scope>
    <source>
        <strain evidence="6 7">665A</strain>
    </source>
</reference>
<accession>A0ABV0ERX5</accession>
<dbReference type="SMART" id="SM00354">
    <property type="entry name" value="HTH_LACI"/>
    <property type="match status" value="1"/>
</dbReference>
<keyword evidence="3" id="KW-0238">DNA-binding</keyword>